<dbReference type="InterPro" id="IPR013216">
    <property type="entry name" value="Methyltransf_11"/>
</dbReference>
<name>A0A385D9W2_9ACTN</name>
<accession>A0A385D9W2</accession>
<dbReference type="GO" id="GO:0008757">
    <property type="term" value="F:S-adenosylmethionine-dependent methyltransferase activity"/>
    <property type="evidence" value="ECO:0007669"/>
    <property type="project" value="InterPro"/>
</dbReference>
<dbReference type="AlphaFoldDB" id="A0A385D9W2"/>
<feature type="domain" description="Methyltransferase type 11" evidence="2">
    <location>
        <begin position="51"/>
        <end position="159"/>
    </location>
</feature>
<evidence type="ECO:0000256" key="1">
    <source>
        <dbReference type="ARBA" id="ARBA00022679"/>
    </source>
</evidence>
<dbReference type="Pfam" id="PF08241">
    <property type="entry name" value="Methyltransf_11"/>
    <property type="match status" value="1"/>
</dbReference>
<sequence>MTTSTPPGLPRRADAYADLDHVYAQCSGPGGLRLAEHMAEAMGVRPGSTLVDIGANRGLQTCFLAKEYGVTALALDPWDDREDGRPMVEHIVANARDWGVEDRVLALRAGVPDTRLATGSFDFAYSTTALEMIRSLEGAAGYQAALREIHRVLRPGGVFGLGEPMHLDVPIPEDLLPYVTRGEFSWAECFTDLDSTVAEVAEAGFEITHAEYAADATQWWDEFARHDPFAKADPEGDPATLRVDAGRWTSFGVVVARKPG</sequence>
<gene>
    <name evidence="3" type="ORF">D0C37_11390</name>
</gene>
<protein>
    <submittedName>
        <fullName evidence="3">Methyltransferase domain-containing protein</fullName>
    </submittedName>
</protein>
<evidence type="ECO:0000313" key="4">
    <source>
        <dbReference type="Proteomes" id="UP000259636"/>
    </source>
</evidence>
<dbReference type="KEGG" id="sky:D0C37_11390"/>
<dbReference type="PANTHER" id="PTHR44068">
    <property type="entry name" value="ZGC:194242"/>
    <property type="match status" value="1"/>
</dbReference>
<dbReference type="PANTHER" id="PTHR44068:SF11">
    <property type="entry name" value="GERANYL DIPHOSPHATE 2-C-METHYLTRANSFERASE"/>
    <property type="match status" value="1"/>
</dbReference>
<dbReference type="SUPFAM" id="SSF53335">
    <property type="entry name" value="S-adenosyl-L-methionine-dependent methyltransferases"/>
    <property type="match status" value="1"/>
</dbReference>
<dbReference type="InterPro" id="IPR029063">
    <property type="entry name" value="SAM-dependent_MTases_sf"/>
</dbReference>
<organism evidence="3 4">
    <name type="scientific">Streptomyces koyangensis</name>
    <dbReference type="NCBI Taxonomy" id="188770"/>
    <lineage>
        <taxon>Bacteria</taxon>
        <taxon>Bacillati</taxon>
        <taxon>Actinomycetota</taxon>
        <taxon>Actinomycetes</taxon>
        <taxon>Kitasatosporales</taxon>
        <taxon>Streptomycetaceae</taxon>
        <taxon>Streptomyces</taxon>
        <taxon>Streptomyces aurantiacus group</taxon>
    </lineage>
</organism>
<dbReference type="Gene3D" id="3.40.50.150">
    <property type="entry name" value="Vaccinia Virus protein VP39"/>
    <property type="match status" value="1"/>
</dbReference>
<dbReference type="GeneID" id="300114793"/>
<dbReference type="RefSeq" id="WP_117349242.1">
    <property type="nucleotide sequence ID" value="NZ_CP031742.1"/>
</dbReference>
<dbReference type="GO" id="GO:0032259">
    <property type="term" value="P:methylation"/>
    <property type="evidence" value="ECO:0007669"/>
    <property type="project" value="UniProtKB-KW"/>
</dbReference>
<evidence type="ECO:0000313" key="3">
    <source>
        <dbReference type="EMBL" id="AXQ55145.1"/>
    </source>
</evidence>
<reference evidence="3 4" key="1">
    <citation type="submission" date="2018-08" db="EMBL/GenBank/DDBJ databases">
        <authorList>
            <person name="Ferrada E.E."/>
            <person name="Latorre B.A."/>
        </authorList>
    </citation>
    <scope>NUCLEOTIDE SEQUENCE [LARGE SCALE GENOMIC DNA]</scope>
    <source>
        <strain evidence="3 4">VK-A60T</strain>
    </source>
</reference>
<dbReference type="Proteomes" id="UP000259636">
    <property type="component" value="Chromosome"/>
</dbReference>
<keyword evidence="1 3" id="KW-0808">Transferase</keyword>
<proteinExistence type="predicted"/>
<dbReference type="EMBL" id="CP031742">
    <property type="protein sequence ID" value="AXQ55145.1"/>
    <property type="molecule type" value="Genomic_DNA"/>
</dbReference>
<keyword evidence="3" id="KW-0489">Methyltransferase</keyword>
<dbReference type="CDD" id="cd02440">
    <property type="entry name" value="AdoMet_MTases"/>
    <property type="match status" value="1"/>
</dbReference>
<evidence type="ECO:0000259" key="2">
    <source>
        <dbReference type="Pfam" id="PF08241"/>
    </source>
</evidence>
<dbReference type="InterPro" id="IPR050447">
    <property type="entry name" value="Erg6_SMT_methyltransf"/>
</dbReference>